<dbReference type="STRING" id="43989.cce_5081"/>
<accession>B1X2R6</accession>
<reference evidence="1 2" key="1">
    <citation type="journal article" date="2008" name="Proc. Natl. Acad. Sci. U.S.A.">
        <title>The genome of Cyanothece 51142, a unicellular diazotrophic cyanobacterium important in the marine nitrogen cycle.</title>
        <authorList>
            <person name="Welsh E.A."/>
            <person name="Liberton M."/>
            <person name="Stoeckel J."/>
            <person name="Loh T."/>
            <person name="Elvitigala T."/>
            <person name="Wang C."/>
            <person name="Wollam A."/>
            <person name="Fulton R.S."/>
            <person name="Clifton S.W."/>
            <person name="Jacobs J.M."/>
            <person name="Aurora R."/>
            <person name="Ghosh B.K."/>
            <person name="Sherman L.A."/>
            <person name="Smith R.D."/>
            <person name="Wilson R.K."/>
            <person name="Pakrasi H.B."/>
        </authorList>
    </citation>
    <scope>NUCLEOTIDE SEQUENCE [LARGE SCALE GENOMIC DNA]</scope>
    <source>
        <strain evidence="2">ATCC 51142 / BH68</strain>
    </source>
</reference>
<dbReference type="KEGG" id="cyt:cce_5081"/>
<name>B1X2R6_CROS5</name>
<proteinExistence type="predicted"/>
<sequence length="138" mass="16052">MTLTFNQDKYKQLLTQYPPKLIRTEAENEEALLIIEDLMNRPQRTPEEDELYELLVFLVEKFETEFYQPGKSATPVSVLTLLMEQKNVSTTDISALFQDKLNWEALNNNTVMITPSQAEILGDFFGVDKTLFLEKKRN</sequence>
<dbReference type="EMBL" id="CP000807">
    <property type="protein sequence ID" value="ACB54427.1"/>
    <property type="molecule type" value="Genomic_DNA"/>
</dbReference>
<organism evidence="1 2">
    <name type="scientific">Crocosphaera subtropica (strain ATCC 51142 / BH68)</name>
    <name type="common">Cyanothece sp. (strain ATCC 51142)</name>
    <dbReference type="NCBI Taxonomy" id="43989"/>
    <lineage>
        <taxon>Bacteria</taxon>
        <taxon>Bacillati</taxon>
        <taxon>Cyanobacteriota</taxon>
        <taxon>Cyanophyceae</taxon>
        <taxon>Oscillatoriophycideae</taxon>
        <taxon>Chroococcales</taxon>
        <taxon>Aphanothecaceae</taxon>
        <taxon>Crocosphaera</taxon>
        <taxon>Crocosphaera subtropica</taxon>
    </lineage>
</organism>
<dbReference type="HOGENOM" id="CLU_125852_4_1_3"/>
<evidence type="ECO:0000313" key="1">
    <source>
        <dbReference type="EMBL" id="ACB54427.1"/>
    </source>
</evidence>
<gene>
    <name evidence="1" type="ordered locus">cce_5081</name>
</gene>
<protein>
    <recommendedName>
        <fullName evidence="3">Transcriptional regulator</fullName>
    </recommendedName>
</protein>
<evidence type="ECO:0008006" key="3">
    <source>
        <dbReference type="Google" id="ProtNLM"/>
    </source>
</evidence>
<dbReference type="Proteomes" id="UP000001203">
    <property type="component" value="Chromosome linear"/>
</dbReference>
<dbReference type="eggNOG" id="COG5499">
    <property type="taxonomic scope" value="Bacteria"/>
</dbReference>
<dbReference type="AlphaFoldDB" id="B1X2R6"/>
<evidence type="ECO:0000313" key="2">
    <source>
        <dbReference type="Proteomes" id="UP000001203"/>
    </source>
</evidence>
<dbReference type="RefSeq" id="WP_009546163.1">
    <property type="nucleotide sequence ID" value="NC_010547.1"/>
</dbReference>
<keyword evidence="2" id="KW-1185">Reference proteome</keyword>
<dbReference type="OrthoDB" id="426919at2"/>